<dbReference type="CDD" id="cd03221">
    <property type="entry name" value="ABCF_EF-3"/>
    <property type="match status" value="2"/>
</dbReference>
<dbReference type="InterPro" id="IPR032781">
    <property type="entry name" value="ABC_tran_Xtn"/>
</dbReference>
<evidence type="ECO:0000259" key="4">
    <source>
        <dbReference type="PROSITE" id="PS50893"/>
    </source>
</evidence>
<dbReference type="InterPro" id="IPR017871">
    <property type="entry name" value="ABC_transporter-like_CS"/>
</dbReference>
<protein>
    <submittedName>
        <fullName evidence="5">ABC-F family ATP-binding cassette domain-containing protein</fullName>
    </submittedName>
</protein>
<dbReference type="RefSeq" id="WP_198443000.1">
    <property type="nucleotide sequence ID" value="NZ_CBCSHE010000027.1"/>
</dbReference>
<dbReference type="InterPro" id="IPR037118">
    <property type="entry name" value="Val-tRNA_synth_C_sf"/>
</dbReference>
<evidence type="ECO:0000256" key="3">
    <source>
        <dbReference type="SAM" id="MobiDB-lite"/>
    </source>
</evidence>
<feature type="region of interest" description="Disordered" evidence="3">
    <location>
        <begin position="551"/>
        <end position="577"/>
    </location>
</feature>
<dbReference type="Proteomes" id="UP000595224">
    <property type="component" value="Chromosome"/>
</dbReference>
<keyword evidence="6" id="KW-1185">Reference proteome</keyword>
<dbReference type="Pfam" id="PF00005">
    <property type="entry name" value="ABC_tran"/>
    <property type="match status" value="2"/>
</dbReference>
<dbReference type="FunFam" id="3.40.50.300:FF:000011">
    <property type="entry name" value="Putative ABC transporter ATP-binding component"/>
    <property type="match status" value="1"/>
</dbReference>
<dbReference type="PANTHER" id="PTHR42855">
    <property type="entry name" value="ABC TRANSPORTER ATP-BINDING SUBUNIT"/>
    <property type="match status" value="1"/>
</dbReference>
<accession>A0A7T3RED5</accession>
<evidence type="ECO:0000256" key="2">
    <source>
        <dbReference type="ARBA" id="ARBA00022840"/>
    </source>
</evidence>
<feature type="domain" description="ABC transporter" evidence="4">
    <location>
        <begin position="4"/>
        <end position="254"/>
    </location>
</feature>
<dbReference type="GO" id="GO:0005524">
    <property type="term" value="F:ATP binding"/>
    <property type="evidence" value="ECO:0007669"/>
    <property type="project" value="UniProtKB-KW"/>
</dbReference>
<reference evidence="5 6" key="1">
    <citation type="submission" date="2020-11" db="EMBL/GenBank/DDBJ databases">
        <title>Treponema Peruensis nv. sp., first commensal Treponema isolated from human feces.</title>
        <authorList>
            <person name="Belkhou C."/>
            <person name="Raes J."/>
        </authorList>
    </citation>
    <scope>NUCLEOTIDE SEQUENCE [LARGE SCALE GENOMIC DNA]</scope>
    <source>
        <strain evidence="5 6">RCC2812</strain>
    </source>
</reference>
<dbReference type="Gene3D" id="1.10.287.380">
    <property type="entry name" value="Valyl-tRNA synthetase, C-terminal domain"/>
    <property type="match status" value="1"/>
</dbReference>
<dbReference type="PANTHER" id="PTHR42855:SF1">
    <property type="entry name" value="ABC TRANSPORTER DOMAIN-CONTAINING PROTEIN"/>
    <property type="match status" value="1"/>
</dbReference>
<dbReference type="SMART" id="SM00382">
    <property type="entry name" value="AAA"/>
    <property type="match status" value="2"/>
</dbReference>
<dbReference type="Pfam" id="PF16326">
    <property type="entry name" value="ABC_tran_CTD"/>
    <property type="match status" value="1"/>
</dbReference>
<dbReference type="Pfam" id="PF12848">
    <property type="entry name" value="ABC_tran_Xtn"/>
    <property type="match status" value="1"/>
</dbReference>
<dbReference type="SUPFAM" id="SSF52540">
    <property type="entry name" value="P-loop containing nucleoside triphosphate hydrolases"/>
    <property type="match status" value="2"/>
</dbReference>
<dbReference type="InterPro" id="IPR027417">
    <property type="entry name" value="P-loop_NTPase"/>
</dbReference>
<keyword evidence="1" id="KW-0547">Nucleotide-binding</keyword>
<dbReference type="AlphaFoldDB" id="A0A7T3RED5"/>
<dbReference type="EMBL" id="CP064936">
    <property type="protein sequence ID" value="QQA01473.1"/>
    <property type="molecule type" value="Genomic_DNA"/>
</dbReference>
<keyword evidence="2 5" id="KW-0067">ATP-binding</keyword>
<evidence type="ECO:0000313" key="5">
    <source>
        <dbReference type="EMBL" id="QQA01473.1"/>
    </source>
</evidence>
<dbReference type="Gene3D" id="3.40.50.300">
    <property type="entry name" value="P-loop containing nucleotide triphosphate hydrolases"/>
    <property type="match status" value="2"/>
</dbReference>
<evidence type="ECO:0000313" key="6">
    <source>
        <dbReference type="Proteomes" id="UP000595224"/>
    </source>
</evidence>
<dbReference type="InterPro" id="IPR051309">
    <property type="entry name" value="ABCF_ATPase"/>
</dbReference>
<organism evidence="5 6">
    <name type="scientific">Treponema peruense</name>
    <dbReference type="NCBI Taxonomy" id="2787628"/>
    <lineage>
        <taxon>Bacteria</taxon>
        <taxon>Pseudomonadati</taxon>
        <taxon>Spirochaetota</taxon>
        <taxon>Spirochaetia</taxon>
        <taxon>Spirochaetales</taxon>
        <taxon>Treponemataceae</taxon>
        <taxon>Treponema</taxon>
    </lineage>
</organism>
<dbReference type="PROSITE" id="PS00211">
    <property type="entry name" value="ABC_TRANSPORTER_1"/>
    <property type="match status" value="1"/>
</dbReference>
<dbReference type="InterPro" id="IPR003439">
    <property type="entry name" value="ABC_transporter-like_ATP-bd"/>
</dbReference>
<dbReference type="InterPro" id="IPR003593">
    <property type="entry name" value="AAA+_ATPase"/>
</dbReference>
<sequence>MNLLSVSNVSRIGREQPLFTGVTFGLNEGDKAALIGRNGTGKSTLLATIAGILEPDEGSVVINSSAGVSYLPQNPSYNKDDTIREHIFKSHSPKLEVIREYEEICERMQNETTPQIQTKFDELNNRMEKENLWNYESQVSSILTTLGIGSLNRKMGELSGGMVKKVALAQVLVEDTKLLLLDEPTNHLDITTISWLQDYLAQTKRSVLMVTHDRYFLDAVCNNIYELFRNKIKLYVGNYSAYLDKKTTESEIEANTERRIESVLRVERDWLMRGPCARGTKAKARIQRDEQLINREKFSADKAFTFEVAGRRLGGKILELHHITKNFPKGYADSKSEKNTPVIKDFSYTFNKGEKIGIFGDNGSGKSTLLNIITGDIPCDSGTIVRGENTSIAYYMQNPVFKDLNMTVLEYIKEAAEIIHMNDGTTLSSGQFLEQFGFEGKILHSPLETLSGGERKRLFLVRLLISNPNFLILDEPTNDFDIFTMNILENFLAGFKGCILIVSHDRYFMDKVADTLFIMEDDGSISGFVGKCSEYIEYKREKTALQEEELKAKKETARKEEPPAQKTKNEDKPRKLSFKEQKEFEALELEIALLEDKKPLLEQQMADSDYEKSAAAGKEYEQLCEKLEKDYARWEELAV</sequence>
<evidence type="ECO:0000256" key="1">
    <source>
        <dbReference type="ARBA" id="ARBA00022741"/>
    </source>
</evidence>
<dbReference type="GO" id="GO:0016887">
    <property type="term" value="F:ATP hydrolysis activity"/>
    <property type="evidence" value="ECO:0007669"/>
    <property type="project" value="InterPro"/>
</dbReference>
<gene>
    <name evidence="5" type="ORF">IWA51_02325</name>
</gene>
<dbReference type="PROSITE" id="PS50893">
    <property type="entry name" value="ABC_TRANSPORTER_2"/>
    <property type="match status" value="2"/>
</dbReference>
<proteinExistence type="predicted"/>
<name>A0A7T3RED5_9SPIR</name>
<dbReference type="KEGG" id="tper:IWA51_02325"/>
<feature type="domain" description="ABC transporter" evidence="4">
    <location>
        <begin position="318"/>
        <end position="548"/>
    </location>
</feature>
<dbReference type="InterPro" id="IPR032524">
    <property type="entry name" value="ABC_tran_C"/>
</dbReference>
<dbReference type="GO" id="GO:0003677">
    <property type="term" value="F:DNA binding"/>
    <property type="evidence" value="ECO:0007669"/>
    <property type="project" value="InterPro"/>
</dbReference>